<evidence type="ECO:0000256" key="2">
    <source>
        <dbReference type="ARBA" id="ARBA00004370"/>
    </source>
</evidence>
<dbReference type="RefSeq" id="WP_069396788.1">
    <property type="nucleotide sequence ID" value="NZ_JACKUN010000032.1"/>
</dbReference>
<dbReference type="FunFam" id="3.30.70.1230:FF:000033">
    <property type="entry name" value="Adenylate cyclase"/>
    <property type="match status" value="1"/>
</dbReference>
<dbReference type="SUPFAM" id="SSF55073">
    <property type="entry name" value="Nucleotide cyclase"/>
    <property type="match status" value="1"/>
</dbReference>
<proteinExistence type="inferred from homology"/>
<dbReference type="EMBL" id="UEGW01000001">
    <property type="protein sequence ID" value="SRX95357.1"/>
    <property type="molecule type" value="Genomic_DNA"/>
</dbReference>
<dbReference type="GO" id="GO:0046872">
    <property type="term" value="F:metal ion binding"/>
    <property type="evidence" value="ECO:0007669"/>
    <property type="project" value="UniProtKB-KW"/>
</dbReference>
<dbReference type="GO" id="GO:0005524">
    <property type="term" value="F:ATP binding"/>
    <property type="evidence" value="ECO:0007669"/>
    <property type="project" value="UniProtKB-KW"/>
</dbReference>
<evidence type="ECO:0000256" key="13">
    <source>
        <dbReference type="ARBA" id="ARBA00023239"/>
    </source>
</evidence>
<evidence type="ECO:0000256" key="8">
    <source>
        <dbReference type="ARBA" id="ARBA00022840"/>
    </source>
</evidence>
<dbReference type="AlphaFoldDB" id="A0A1E3TDW2"/>
<keyword evidence="6" id="KW-0479">Metal-binding</keyword>
<feature type="transmembrane region" description="Helical" evidence="18">
    <location>
        <begin position="146"/>
        <end position="165"/>
    </location>
</feature>
<dbReference type="EC" id="4.6.1.1" evidence="3"/>
<keyword evidence="12 18" id="KW-0472">Membrane</keyword>
<feature type="transmembrane region" description="Helical" evidence="18">
    <location>
        <begin position="98"/>
        <end position="118"/>
    </location>
</feature>
<comment type="subcellular location">
    <subcellularLocation>
        <location evidence="2">Membrane</location>
    </subcellularLocation>
</comment>
<evidence type="ECO:0000256" key="3">
    <source>
        <dbReference type="ARBA" id="ARBA00012201"/>
    </source>
</evidence>
<dbReference type="CDD" id="cd07302">
    <property type="entry name" value="CHD"/>
    <property type="match status" value="1"/>
</dbReference>
<keyword evidence="13 17" id="KW-0456">Lyase</keyword>
<organism evidence="20 21">
    <name type="scientific">Mycobacterium shimoidei</name>
    <dbReference type="NCBI Taxonomy" id="29313"/>
    <lineage>
        <taxon>Bacteria</taxon>
        <taxon>Bacillati</taxon>
        <taxon>Actinomycetota</taxon>
        <taxon>Actinomycetes</taxon>
        <taxon>Mycobacteriales</taxon>
        <taxon>Mycobacteriaceae</taxon>
        <taxon>Mycobacterium</taxon>
    </lineage>
</organism>
<evidence type="ECO:0000256" key="18">
    <source>
        <dbReference type="SAM" id="Phobius"/>
    </source>
</evidence>
<dbReference type="InterPro" id="IPR001054">
    <property type="entry name" value="A/G_cyclase"/>
</dbReference>
<dbReference type="InterPro" id="IPR018297">
    <property type="entry name" value="A/G_cyclase_CS"/>
</dbReference>
<keyword evidence="8" id="KW-0067">ATP-binding</keyword>
<feature type="domain" description="Guanylate cyclase" evidence="19">
    <location>
        <begin position="249"/>
        <end position="376"/>
    </location>
</feature>
<dbReference type="InterPro" id="IPR050401">
    <property type="entry name" value="Cyclic_nucleotide_synthase"/>
</dbReference>
<evidence type="ECO:0000256" key="5">
    <source>
        <dbReference type="ARBA" id="ARBA00022692"/>
    </source>
</evidence>
<dbReference type="InterPro" id="IPR029787">
    <property type="entry name" value="Nucleotide_cyclase"/>
</dbReference>
<dbReference type="GO" id="GO:0005886">
    <property type="term" value="C:plasma membrane"/>
    <property type="evidence" value="ECO:0007669"/>
    <property type="project" value="TreeGrafter"/>
</dbReference>
<keyword evidence="11" id="KW-0115">cAMP biosynthesis</keyword>
<dbReference type="Gene3D" id="3.30.70.1230">
    <property type="entry name" value="Nucleotide cyclase"/>
    <property type="match status" value="1"/>
</dbReference>
<keyword evidence="21" id="KW-1185">Reference proteome</keyword>
<comment type="catalytic activity">
    <reaction evidence="1">
        <text>ATP = 3',5'-cyclic AMP + diphosphate</text>
        <dbReference type="Rhea" id="RHEA:15389"/>
        <dbReference type="ChEBI" id="CHEBI:30616"/>
        <dbReference type="ChEBI" id="CHEBI:33019"/>
        <dbReference type="ChEBI" id="CHEBI:58165"/>
        <dbReference type="EC" id="4.6.1.1"/>
    </reaction>
</comment>
<name>A0A1E3TDW2_MYCSH</name>
<evidence type="ECO:0000256" key="15">
    <source>
        <dbReference type="ARBA" id="ARBA00032637"/>
    </source>
</evidence>
<dbReference type="PROSITE" id="PS50125">
    <property type="entry name" value="GUANYLATE_CYCLASE_2"/>
    <property type="match status" value="1"/>
</dbReference>
<evidence type="ECO:0000256" key="1">
    <source>
        <dbReference type="ARBA" id="ARBA00001593"/>
    </source>
</evidence>
<dbReference type="Pfam" id="PF00211">
    <property type="entry name" value="Guanylate_cyc"/>
    <property type="match status" value="1"/>
</dbReference>
<keyword evidence="9" id="KW-0460">Magnesium</keyword>
<dbReference type="GO" id="GO:0001653">
    <property type="term" value="F:peptide receptor activity"/>
    <property type="evidence" value="ECO:0007669"/>
    <property type="project" value="TreeGrafter"/>
</dbReference>
<evidence type="ECO:0000256" key="9">
    <source>
        <dbReference type="ARBA" id="ARBA00022842"/>
    </source>
</evidence>
<dbReference type="STRING" id="29313.BHQ16_14610"/>
<evidence type="ECO:0000256" key="16">
    <source>
        <dbReference type="ARBA" id="ARBA00064436"/>
    </source>
</evidence>
<evidence type="ECO:0000256" key="4">
    <source>
        <dbReference type="ARBA" id="ARBA00021420"/>
    </source>
</evidence>
<feature type="transmembrane region" description="Helical" evidence="18">
    <location>
        <begin position="177"/>
        <end position="200"/>
    </location>
</feature>
<dbReference type="PANTHER" id="PTHR11920:SF335">
    <property type="entry name" value="GUANYLATE CYCLASE"/>
    <property type="match status" value="1"/>
</dbReference>
<evidence type="ECO:0000256" key="10">
    <source>
        <dbReference type="ARBA" id="ARBA00022989"/>
    </source>
</evidence>
<comment type="similarity">
    <text evidence="17">Belongs to the adenylyl cyclase class-4/guanylyl cyclase family.</text>
</comment>
<reference evidence="20 21" key="1">
    <citation type="submission" date="2018-05" db="EMBL/GenBank/DDBJ databases">
        <authorList>
            <consortium name="IHU Genomes"/>
        </authorList>
    </citation>
    <scope>NUCLEOTIDE SEQUENCE [LARGE SCALE GENOMIC DNA]</scope>
    <source>
        <strain evidence="20 21">P7336</strain>
    </source>
</reference>
<dbReference type="SMART" id="SM00044">
    <property type="entry name" value="CYCc"/>
    <property type="match status" value="1"/>
</dbReference>
<evidence type="ECO:0000256" key="7">
    <source>
        <dbReference type="ARBA" id="ARBA00022741"/>
    </source>
</evidence>
<evidence type="ECO:0000313" key="20">
    <source>
        <dbReference type="EMBL" id="SRX95357.1"/>
    </source>
</evidence>
<accession>A0A1E3TDW2</accession>
<evidence type="ECO:0000313" key="21">
    <source>
        <dbReference type="Proteomes" id="UP000252015"/>
    </source>
</evidence>
<evidence type="ECO:0000256" key="14">
    <source>
        <dbReference type="ARBA" id="ARBA00032597"/>
    </source>
</evidence>
<dbReference type="InterPro" id="IPR048432">
    <property type="entry name" value="MASE7"/>
</dbReference>
<dbReference type="OrthoDB" id="315417at2"/>
<evidence type="ECO:0000259" key="19">
    <source>
        <dbReference type="PROSITE" id="PS50125"/>
    </source>
</evidence>
<evidence type="ECO:0000256" key="12">
    <source>
        <dbReference type="ARBA" id="ARBA00023136"/>
    </source>
</evidence>
<dbReference type="Pfam" id="PF20967">
    <property type="entry name" value="MASE7"/>
    <property type="match status" value="1"/>
</dbReference>
<keyword evidence="7" id="KW-0547">Nucleotide-binding</keyword>
<feature type="transmembrane region" description="Helical" evidence="18">
    <location>
        <begin position="124"/>
        <end position="141"/>
    </location>
</feature>
<dbReference type="PANTHER" id="PTHR11920">
    <property type="entry name" value="GUANYLYL CYCLASE"/>
    <property type="match status" value="1"/>
</dbReference>
<keyword evidence="10 18" id="KW-1133">Transmembrane helix</keyword>
<gene>
    <name evidence="20" type="ORF">MSP7336_03626</name>
</gene>
<evidence type="ECO:0000256" key="11">
    <source>
        <dbReference type="ARBA" id="ARBA00022998"/>
    </source>
</evidence>
<dbReference type="GO" id="GO:0007168">
    <property type="term" value="P:receptor guanylyl cyclase signaling pathway"/>
    <property type="evidence" value="ECO:0007669"/>
    <property type="project" value="TreeGrafter"/>
</dbReference>
<dbReference type="Proteomes" id="UP000252015">
    <property type="component" value="Unassembled WGS sequence"/>
</dbReference>
<feature type="transmembrane region" description="Helical" evidence="18">
    <location>
        <begin position="74"/>
        <end position="91"/>
    </location>
</feature>
<dbReference type="GO" id="GO:0004383">
    <property type="term" value="F:guanylate cyclase activity"/>
    <property type="evidence" value="ECO:0007669"/>
    <property type="project" value="TreeGrafter"/>
</dbReference>
<comment type="subunit">
    <text evidence="16">Homodimer. Can also exist as monomer.</text>
</comment>
<dbReference type="GO" id="GO:0004016">
    <property type="term" value="F:adenylate cyclase activity"/>
    <property type="evidence" value="ECO:0007669"/>
    <property type="project" value="UniProtKB-EC"/>
</dbReference>
<evidence type="ECO:0000256" key="6">
    <source>
        <dbReference type="ARBA" id="ARBA00022723"/>
    </source>
</evidence>
<dbReference type="GO" id="GO:0035556">
    <property type="term" value="P:intracellular signal transduction"/>
    <property type="evidence" value="ECO:0007669"/>
    <property type="project" value="InterPro"/>
</dbReference>
<feature type="transmembrane region" description="Helical" evidence="18">
    <location>
        <begin position="47"/>
        <end position="68"/>
    </location>
</feature>
<dbReference type="PROSITE" id="PS00452">
    <property type="entry name" value="GUANYLATE_CYCLASE_1"/>
    <property type="match status" value="1"/>
</dbReference>
<sequence length="441" mass="47614">MAVKDRGAPSVWTTGSSRTPDCVGAARTHSRARNQHYVDSVARRLRLLNINAGMAVLVCVAFGVVGLFVGTSRVQIINVVSALVFASVPLLHRFGGLVAPLVLCSAGYLSIFVITWTIGTGSGLQFFFLVVVCVVVLQLGVEHVKLALTLAAVGAGLMTTLEFLVPRDTGVQPAWATSLGFVIATTSACAMVVATLWYAMRGVARAEAVMEVEYDRSEALLANIMPASIAARLKDPARNIIADKYDDASVLFADIADFTERASDTAPEEIIQFLNRLYTAFDALVDKYGLEKIKVSGDCYMVVSGVPWPRRDHVAALAQLALDMKDAAAAIKDPHGRQVALRIGLATGPVVAGVVGSRRFFYDVWGDAVNVASRMESTDSIGRIQVPETVYERLKNDFVFEERGEVNVKGKGRMRTWYLIGRKPDAASSRLRSKVSQTAGV</sequence>
<protein>
    <recommendedName>
        <fullName evidence="4">Adenylate cyclase</fullName>
        <ecNumber evidence="3">4.6.1.1</ecNumber>
    </recommendedName>
    <alternativeName>
        <fullName evidence="14">ATP pyrophosphate-lyase</fullName>
    </alternativeName>
    <alternativeName>
        <fullName evidence="15">Adenylyl cyclase</fullName>
    </alternativeName>
</protein>
<dbReference type="GO" id="GO:0006171">
    <property type="term" value="P:cAMP biosynthetic process"/>
    <property type="evidence" value="ECO:0007669"/>
    <property type="project" value="UniProtKB-KW"/>
</dbReference>
<keyword evidence="5 18" id="KW-0812">Transmembrane</keyword>
<evidence type="ECO:0000256" key="17">
    <source>
        <dbReference type="RuleBase" id="RU000405"/>
    </source>
</evidence>